<reference evidence="2" key="3">
    <citation type="submission" date="2010-09" db="EMBL/GenBank/DDBJ databases">
        <title>Annotation of Gaeumannomyces graminis var. tritici R3-111a-1.</title>
        <authorList>
            <consortium name="The Broad Institute Genome Sequencing Platform"/>
            <person name="Ma L.-J."/>
            <person name="Dead R."/>
            <person name="Young S.K."/>
            <person name="Zeng Q."/>
            <person name="Gargeya S."/>
            <person name="Fitzgerald M."/>
            <person name="Haas B."/>
            <person name="Abouelleil A."/>
            <person name="Alvarado L."/>
            <person name="Arachchi H.M."/>
            <person name="Berlin A."/>
            <person name="Brown A."/>
            <person name="Chapman S.B."/>
            <person name="Chen Z."/>
            <person name="Dunbar C."/>
            <person name="Freedman E."/>
            <person name="Gearin G."/>
            <person name="Gellesch M."/>
            <person name="Goldberg J."/>
            <person name="Griggs A."/>
            <person name="Gujja S."/>
            <person name="Heiman D."/>
            <person name="Howarth C."/>
            <person name="Larson L."/>
            <person name="Lui A."/>
            <person name="MacDonald P.J.P."/>
            <person name="Mehta T."/>
            <person name="Montmayeur A."/>
            <person name="Murphy C."/>
            <person name="Neiman D."/>
            <person name="Pearson M."/>
            <person name="Priest M."/>
            <person name="Roberts A."/>
            <person name="Saif S."/>
            <person name="Shea T."/>
            <person name="Shenoy N."/>
            <person name="Sisk P."/>
            <person name="Stolte C."/>
            <person name="Sykes S."/>
            <person name="Yandava C."/>
            <person name="Wortman J."/>
            <person name="Nusbaum C."/>
            <person name="Birren B."/>
        </authorList>
    </citation>
    <scope>NUCLEOTIDE SEQUENCE</scope>
    <source>
        <strain evidence="2">R3-111a-1</strain>
    </source>
</reference>
<reference evidence="2" key="2">
    <citation type="submission" date="2010-07" db="EMBL/GenBank/DDBJ databases">
        <authorList>
            <consortium name="The Broad Institute Genome Sequencing Platform"/>
            <consortium name="Broad Institute Genome Sequencing Center for Infectious Disease"/>
            <person name="Ma L.-J."/>
            <person name="Dead R."/>
            <person name="Young S."/>
            <person name="Zeng Q."/>
            <person name="Koehrsen M."/>
            <person name="Alvarado L."/>
            <person name="Berlin A."/>
            <person name="Chapman S.B."/>
            <person name="Chen Z."/>
            <person name="Freedman E."/>
            <person name="Gellesch M."/>
            <person name="Goldberg J."/>
            <person name="Griggs A."/>
            <person name="Gujja S."/>
            <person name="Heilman E.R."/>
            <person name="Heiman D."/>
            <person name="Hepburn T."/>
            <person name="Howarth C."/>
            <person name="Jen D."/>
            <person name="Larson L."/>
            <person name="Mehta T."/>
            <person name="Neiman D."/>
            <person name="Pearson M."/>
            <person name="Roberts A."/>
            <person name="Saif S."/>
            <person name="Shea T."/>
            <person name="Shenoy N."/>
            <person name="Sisk P."/>
            <person name="Stolte C."/>
            <person name="Sykes S."/>
            <person name="Walk T."/>
            <person name="White J."/>
            <person name="Yandava C."/>
            <person name="Haas B."/>
            <person name="Nusbaum C."/>
            <person name="Birren B."/>
        </authorList>
    </citation>
    <scope>NUCLEOTIDE SEQUENCE</scope>
    <source>
        <strain evidence="2">R3-111a-1</strain>
    </source>
</reference>
<evidence type="ECO:0000313" key="4">
    <source>
        <dbReference type="Proteomes" id="UP000006039"/>
    </source>
</evidence>
<name>J3NT63_GAET3</name>
<dbReference type="Proteomes" id="UP000006039">
    <property type="component" value="Unassembled WGS sequence"/>
</dbReference>
<keyword evidence="4" id="KW-1185">Reference proteome</keyword>
<reference evidence="3" key="5">
    <citation type="submission" date="2018-04" db="UniProtKB">
        <authorList>
            <consortium name="EnsemblFungi"/>
        </authorList>
    </citation>
    <scope>IDENTIFICATION</scope>
    <source>
        <strain evidence="3">R3-111a-1</strain>
    </source>
</reference>
<dbReference type="VEuPathDB" id="FungiDB:GGTG_04461"/>
<dbReference type="GeneID" id="20344919"/>
<feature type="compositionally biased region" description="Polar residues" evidence="1">
    <location>
        <begin position="229"/>
        <end position="241"/>
    </location>
</feature>
<reference evidence="3" key="4">
    <citation type="journal article" date="2015" name="G3 (Bethesda)">
        <title>Genome sequences of three phytopathogenic species of the Magnaporthaceae family of fungi.</title>
        <authorList>
            <person name="Okagaki L.H."/>
            <person name="Nunes C.C."/>
            <person name="Sailsbery J."/>
            <person name="Clay B."/>
            <person name="Brown D."/>
            <person name="John T."/>
            <person name="Oh Y."/>
            <person name="Young N."/>
            <person name="Fitzgerald M."/>
            <person name="Haas B.J."/>
            <person name="Zeng Q."/>
            <person name="Young S."/>
            <person name="Adiconis X."/>
            <person name="Fan L."/>
            <person name="Levin J.Z."/>
            <person name="Mitchell T.K."/>
            <person name="Okubara P.A."/>
            <person name="Farman M.L."/>
            <person name="Kohn L.M."/>
            <person name="Birren B."/>
            <person name="Ma L.-J."/>
            <person name="Dean R.A."/>
        </authorList>
    </citation>
    <scope>NUCLEOTIDE SEQUENCE</scope>
    <source>
        <strain evidence="3">R3-111a-1</strain>
    </source>
</reference>
<gene>
    <name evidence="3" type="primary">20344919</name>
    <name evidence="2" type="ORF">GGTG_04461</name>
</gene>
<dbReference type="AlphaFoldDB" id="J3NT63"/>
<dbReference type="OrthoDB" id="5429780at2759"/>
<dbReference type="EnsemblFungi" id="EJT79377">
    <property type="protein sequence ID" value="EJT79377"/>
    <property type="gene ID" value="GGTG_04461"/>
</dbReference>
<dbReference type="RefSeq" id="XP_009220522.1">
    <property type="nucleotide sequence ID" value="XM_009222258.1"/>
</dbReference>
<evidence type="ECO:0000313" key="2">
    <source>
        <dbReference type="EMBL" id="EJT79377.1"/>
    </source>
</evidence>
<organism evidence="2">
    <name type="scientific">Gaeumannomyces tritici (strain R3-111a-1)</name>
    <name type="common">Wheat and barley take-all root rot fungus</name>
    <name type="synonym">Gaeumannomyces graminis var. tritici</name>
    <dbReference type="NCBI Taxonomy" id="644352"/>
    <lineage>
        <taxon>Eukaryota</taxon>
        <taxon>Fungi</taxon>
        <taxon>Dikarya</taxon>
        <taxon>Ascomycota</taxon>
        <taxon>Pezizomycotina</taxon>
        <taxon>Sordariomycetes</taxon>
        <taxon>Sordariomycetidae</taxon>
        <taxon>Magnaporthales</taxon>
        <taxon>Magnaporthaceae</taxon>
        <taxon>Gaeumannomyces</taxon>
    </lineage>
</organism>
<feature type="region of interest" description="Disordered" evidence="1">
    <location>
        <begin position="201"/>
        <end position="241"/>
    </location>
</feature>
<accession>J3NT63</accession>
<sequence>MSTESLVLAAADAAALQTAGLLRPGSHTGFRRLHKRRLNSSSDEEYAQIPLDIGPESFAVSAAFADIPVALFSRETLAYLGLSQSKADEIWSEWTNWPSTGIRREIDAGDGGLEITFIDYITARLENIEDVYEDDDDQWRQCLGRCGISSSVQDAIMDPSFKRIRLTNSCVFWVEDTIQMRFAGLEDIQRASRDRERALLRAASRPGGRGQAARPSGSGQGRRRAASASEMQQEATPGVSSMHWSRDLAAEYAKNSDCITLYKGMDQARMAGLFDNAGVLDNISTLLSSQPSDFSATRGLLYFASDYKVAEYYAAYAKHRANCESVVMICVSLPKETIDNMEAPELQRLFWPTPQWKQLVWRSKTGKRLPKPLRKYRDALLIIGTISKGAARMFENMQSWEDMTGDCILRVGPPNRRNPAVQYVFSGDEEGQEFLLDNGKFDVFRFSEEDAQILLTRNPETVY</sequence>
<dbReference type="HOGENOM" id="CLU_049785_0_0_1"/>
<reference evidence="4" key="1">
    <citation type="submission" date="2010-07" db="EMBL/GenBank/DDBJ databases">
        <title>The genome sequence of Gaeumannomyces graminis var. tritici strain R3-111a-1.</title>
        <authorList>
            <consortium name="The Broad Institute Genome Sequencing Platform"/>
            <person name="Ma L.-J."/>
            <person name="Dead R."/>
            <person name="Young S."/>
            <person name="Zeng Q."/>
            <person name="Koehrsen M."/>
            <person name="Alvarado L."/>
            <person name="Berlin A."/>
            <person name="Chapman S.B."/>
            <person name="Chen Z."/>
            <person name="Freedman E."/>
            <person name="Gellesch M."/>
            <person name="Goldberg J."/>
            <person name="Griggs A."/>
            <person name="Gujja S."/>
            <person name="Heilman E.R."/>
            <person name="Heiman D."/>
            <person name="Hepburn T."/>
            <person name="Howarth C."/>
            <person name="Jen D."/>
            <person name="Larson L."/>
            <person name="Mehta T."/>
            <person name="Neiman D."/>
            <person name="Pearson M."/>
            <person name="Roberts A."/>
            <person name="Saif S."/>
            <person name="Shea T."/>
            <person name="Shenoy N."/>
            <person name="Sisk P."/>
            <person name="Stolte C."/>
            <person name="Sykes S."/>
            <person name="Walk T."/>
            <person name="White J."/>
            <person name="Yandava C."/>
            <person name="Haas B."/>
            <person name="Nusbaum C."/>
            <person name="Birren B."/>
        </authorList>
    </citation>
    <scope>NUCLEOTIDE SEQUENCE [LARGE SCALE GENOMIC DNA]</scope>
    <source>
        <strain evidence="4">R3-111a-1</strain>
    </source>
</reference>
<proteinExistence type="predicted"/>
<evidence type="ECO:0000256" key="1">
    <source>
        <dbReference type="SAM" id="MobiDB-lite"/>
    </source>
</evidence>
<evidence type="ECO:0000313" key="3">
    <source>
        <dbReference type="EnsemblFungi" id="EJT79377"/>
    </source>
</evidence>
<dbReference type="STRING" id="644352.J3NT63"/>
<dbReference type="EMBL" id="GL385396">
    <property type="protein sequence ID" value="EJT79377.1"/>
    <property type="molecule type" value="Genomic_DNA"/>
</dbReference>
<protein>
    <submittedName>
        <fullName evidence="2 3">Uncharacterized protein</fullName>
    </submittedName>
</protein>
<dbReference type="eggNOG" id="ENOG502SPYJ">
    <property type="taxonomic scope" value="Eukaryota"/>
</dbReference>